<evidence type="ECO:0000313" key="2">
    <source>
        <dbReference type="Proteomes" id="UP000747542"/>
    </source>
</evidence>
<keyword evidence="2" id="KW-1185">Reference proteome</keyword>
<name>A0A8J5N3S1_HOMAM</name>
<protein>
    <submittedName>
        <fullName evidence="1">Uncharacterized protein</fullName>
    </submittedName>
</protein>
<dbReference type="EMBL" id="JAHLQT010010484">
    <property type="protein sequence ID" value="KAG7172647.1"/>
    <property type="molecule type" value="Genomic_DNA"/>
</dbReference>
<proteinExistence type="predicted"/>
<organism evidence="1 2">
    <name type="scientific">Homarus americanus</name>
    <name type="common">American lobster</name>
    <dbReference type="NCBI Taxonomy" id="6706"/>
    <lineage>
        <taxon>Eukaryota</taxon>
        <taxon>Metazoa</taxon>
        <taxon>Ecdysozoa</taxon>
        <taxon>Arthropoda</taxon>
        <taxon>Crustacea</taxon>
        <taxon>Multicrustacea</taxon>
        <taxon>Malacostraca</taxon>
        <taxon>Eumalacostraca</taxon>
        <taxon>Eucarida</taxon>
        <taxon>Decapoda</taxon>
        <taxon>Pleocyemata</taxon>
        <taxon>Astacidea</taxon>
        <taxon>Nephropoidea</taxon>
        <taxon>Nephropidae</taxon>
        <taxon>Homarus</taxon>
    </lineage>
</organism>
<gene>
    <name evidence="1" type="ORF">Hamer_G006863</name>
</gene>
<reference evidence="1" key="1">
    <citation type="journal article" date="2021" name="Sci. Adv.">
        <title>The American lobster genome reveals insights on longevity, neural, and immune adaptations.</title>
        <authorList>
            <person name="Polinski J.M."/>
            <person name="Zimin A.V."/>
            <person name="Clark K.F."/>
            <person name="Kohn A.B."/>
            <person name="Sadowski N."/>
            <person name="Timp W."/>
            <person name="Ptitsyn A."/>
            <person name="Khanna P."/>
            <person name="Romanova D.Y."/>
            <person name="Williams P."/>
            <person name="Greenwood S.J."/>
            <person name="Moroz L.L."/>
            <person name="Walt D.R."/>
            <person name="Bodnar A.G."/>
        </authorList>
    </citation>
    <scope>NUCLEOTIDE SEQUENCE</scope>
    <source>
        <strain evidence="1">GMGI-L3</strain>
    </source>
</reference>
<comment type="caution">
    <text evidence="1">The sequence shown here is derived from an EMBL/GenBank/DDBJ whole genome shotgun (WGS) entry which is preliminary data.</text>
</comment>
<dbReference type="Proteomes" id="UP000747542">
    <property type="component" value="Unassembled WGS sequence"/>
</dbReference>
<sequence length="33" mass="3396">MTPGCHGASVTPRVPPLSHPCVLVMVLHTATSV</sequence>
<dbReference type="AlphaFoldDB" id="A0A8J5N3S1"/>
<evidence type="ECO:0000313" key="1">
    <source>
        <dbReference type="EMBL" id="KAG7172647.1"/>
    </source>
</evidence>
<accession>A0A8J5N3S1</accession>